<proteinExistence type="predicted"/>
<organism evidence="5 6">
    <name type="scientific">Alkalimonas cellulosilytica</name>
    <dbReference type="NCBI Taxonomy" id="3058395"/>
    <lineage>
        <taxon>Bacteria</taxon>
        <taxon>Pseudomonadati</taxon>
        <taxon>Pseudomonadota</taxon>
        <taxon>Gammaproteobacteria</taxon>
        <taxon>Alkalimonas</taxon>
    </lineage>
</organism>
<evidence type="ECO:0000313" key="6">
    <source>
        <dbReference type="Proteomes" id="UP001336314"/>
    </source>
</evidence>
<evidence type="ECO:0000256" key="1">
    <source>
        <dbReference type="ARBA" id="ARBA00022603"/>
    </source>
</evidence>
<keyword evidence="2 5" id="KW-0808">Transferase</keyword>
<dbReference type="EMBL" id="JAUHLI010000006">
    <property type="protein sequence ID" value="MEE2001201.1"/>
    <property type="molecule type" value="Genomic_DNA"/>
</dbReference>
<protein>
    <submittedName>
        <fullName evidence="5">Class I SAM-dependent methyltransferase</fullName>
        <ecNumber evidence="5">2.1.-.-</ecNumber>
    </submittedName>
</protein>
<name>A0ABU7J3Z0_9GAMM</name>
<dbReference type="RefSeq" id="WP_330089128.1">
    <property type="nucleotide sequence ID" value="NZ_JAUHLI010000006.1"/>
</dbReference>
<keyword evidence="1 5" id="KW-0489">Methyltransferase</keyword>
<keyword evidence="3" id="KW-0949">S-adenosyl-L-methionine</keyword>
<dbReference type="Proteomes" id="UP001336314">
    <property type="component" value="Unassembled WGS sequence"/>
</dbReference>
<dbReference type="Pfam" id="PF13847">
    <property type="entry name" value="Methyltransf_31"/>
    <property type="match status" value="1"/>
</dbReference>
<evidence type="ECO:0000313" key="5">
    <source>
        <dbReference type="EMBL" id="MEE2001201.1"/>
    </source>
</evidence>
<dbReference type="PANTHER" id="PTHR43464:SF19">
    <property type="entry name" value="UBIQUINONE BIOSYNTHESIS O-METHYLTRANSFERASE, MITOCHONDRIAL"/>
    <property type="match status" value="1"/>
</dbReference>
<keyword evidence="6" id="KW-1185">Reference proteome</keyword>
<reference evidence="5 6" key="1">
    <citation type="submission" date="2023-07" db="EMBL/GenBank/DDBJ databases">
        <title>Alkalimonas sp., MEB108 novel, alkaliphilic bacterium isolated from Lonar Lake, India.</title>
        <authorList>
            <person name="Joshi A."/>
            <person name="Thite S."/>
        </authorList>
    </citation>
    <scope>NUCLEOTIDE SEQUENCE [LARGE SCALE GENOMIC DNA]</scope>
    <source>
        <strain evidence="5 6">MEB108</strain>
    </source>
</reference>
<gene>
    <name evidence="5" type="ORF">QWY20_07015</name>
</gene>
<dbReference type="SUPFAM" id="SSF53335">
    <property type="entry name" value="S-adenosyl-L-methionine-dependent methyltransferases"/>
    <property type="match status" value="1"/>
</dbReference>
<dbReference type="Gene3D" id="3.40.50.150">
    <property type="entry name" value="Vaccinia Virus protein VP39"/>
    <property type="match status" value="1"/>
</dbReference>
<evidence type="ECO:0000259" key="4">
    <source>
        <dbReference type="Pfam" id="PF13847"/>
    </source>
</evidence>
<sequence>MPQNDIQQQLLQISDHYNALAKAHGYSHHAVQQSSVETQERRFQILLEGFPEFQHKKILDFGCGAGHLLGLLKRVGFAGEYVGYDLSAELLKLARENHPEGRFELRNILQERIPERFDLVFISGVFNNDITCNQSFLQDILRLLFAVTDEGLAFNCLSHYVDYKAEGLYYFNPAEVFVFCKEELTPMVSLRHDYEIKAGVVPFEFSCYLKQTAHTPRKGNYD</sequence>
<comment type="caution">
    <text evidence="5">The sequence shown here is derived from an EMBL/GenBank/DDBJ whole genome shotgun (WGS) entry which is preliminary data.</text>
</comment>
<dbReference type="EC" id="2.1.-.-" evidence="5"/>
<accession>A0ABU7J3Z0</accession>
<evidence type="ECO:0000256" key="3">
    <source>
        <dbReference type="ARBA" id="ARBA00022691"/>
    </source>
</evidence>
<feature type="domain" description="Methyltransferase" evidence="4">
    <location>
        <begin position="54"/>
        <end position="144"/>
    </location>
</feature>
<dbReference type="InterPro" id="IPR029063">
    <property type="entry name" value="SAM-dependent_MTases_sf"/>
</dbReference>
<dbReference type="GO" id="GO:0032259">
    <property type="term" value="P:methylation"/>
    <property type="evidence" value="ECO:0007669"/>
    <property type="project" value="UniProtKB-KW"/>
</dbReference>
<dbReference type="PANTHER" id="PTHR43464">
    <property type="entry name" value="METHYLTRANSFERASE"/>
    <property type="match status" value="1"/>
</dbReference>
<dbReference type="InterPro" id="IPR025714">
    <property type="entry name" value="Methyltranfer_dom"/>
</dbReference>
<dbReference type="CDD" id="cd02440">
    <property type="entry name" value="AdoMet_MTases"/>
    <property type="match status" value="1"/>
</dbReference>
<evidence type="ECO:0000256" key="2">
    <source>
        <dbReference type="ARBA" id="ARBA00022679"/>
    </source>
</evidence>
<dbReference type="GO" id="GO:0008168">
    <property type="term" value="F:methyltransferase activity"/>
    <property type="evidence" value="ECO:0007669"/>
    <property type="project" value="UniProtKB-KW"/>
</dbReference>